<evidence type="ECO:0000256" key="1">
    <source>
        <dbReference type="SAM" id="SignalP"/>
    </source>
</evidence>
<proteinExistence type="predicted"/>
<dbReference type="AlphaFoldDB" id="A0A1J1I1D1"/>
<dbReference type="EMBL" id="CVRI01000038">
    <property type="protein sequence ID" value="CRK94136.1"/>
    <property type="molecule type" value="Genomic_DNA"/>
</dbReference>
<organism evidence="2 3">
    <name type="scientific">Clunio marinus</name>
    <dbReference type="NCBI Taxonomy" id="568069"/>
    <lineage>
        <taxon>Eukaryota</taxon>
        <taxon>Metazoa</taxon>
        <taxon>Ecdysozoa</taxon>
        <taxon>Arthropoda</taxon>
        <taxon>Hexapoda</taxon>
        <taxon>Insecta</taxon>
        <taxon>Pterygota</taxon>
        <taxon>Neoptera</taxon>
        <taxon>Endopterygota</taxon>
        <taxon>Diptera</taxon>
        <taxon>Nematocera</taxon>
        <taxon>Chironomoidea</taxon>
        <taxon>Chironomidae</taxon>
        <taxon>Clunio</taxon>
    </lineage>
</organism>
<protein>
    <submittedName>
        <fullName evidence="2">CLUMA_CG007656, isoform A</fullName>
    </submittedName>
</protein>
<feature type="chain" id="PRO_5013312150" evidence="1">
    <location>
        <begin position="21"/>
        <end position="143"/>
    </location>
</feature>
<gene>
    <name evidence="2" type="ORF">CLUMA_CG007656</name>
</gene>
<reference evidence="2 3" key="1">
    <citation type="submission" date="2015-04" db="EMBL/GenBank/DDBJ databases">
        <authorList>
            <person name="Syromyatnikov M.Y."/>
            <person name="Popov V.N."/>
        </authorList>
    </citation>
    <scope>NUCLEOTIDE SEQUENCE [LARGE SCALE GENOMIC DNA]</scope>
</reference>
<accession>A0A1J1I1D1</accession>
<evidence type="ECO:0000313" key="3">
    <source>
        <dbReference type="Proteomes" id="UP000183832"/>
    </source>
</evidence>
<name>A0A1J1I1D1_9DIPT</name>
<keyword evidence="3" id="KW-1185">Reference proteome</keyword>
<keyword evidence="1" id="KW-0732">Signal</keyword>
<dbReference type="Proteomes" id="UP000183832">
    <property type="component" value="Unassembled WGS sequence"/>
</dbReference>
<evidence type="ECO:0000313" key="2">
    <source>
        <dbReference type="EMBL" id="CRK94136.1"/>
    </source>
</evidence>
<feature type="signal peptide" evidence="1">
    <location>
        <begin position="1"/>
        <end position="20"/>
    </location>
</feature>
<sequence>MLRLFILLCGVLIQTQIAFSESPPRCEAVPCAGPDRFCEYQINPETCDCEPFVCCSIPYCPNGYEVCDSCSNCICKEGCPEEPCEQPADIFCSATRDPTTCECQTVCCSIFCPNGIDWDNCTSCSNCACLPNKVLKCEEVMNG</sequence>